<evidence type="ECO:0000256" key="4">
    <source>
        <dbReference type="ARBA" id="ARBA00023157"/>
    </source>
</evidence>
<gene>
    <name evidence="11" type="ORF">OMES3154_00295</name>
</gene>
<dbReference type="SUPFAM" id="SSF52833">
    <property type="entry name" value="Thioredoxin-like"/>
    <property type="match status" value="1"/>
</dbReference>
<keyword evidence="5 9" id="KW-0676">Redox-active center</keyword>
<dbReference type="Gene3D" id="3.40.30.10">
    <property type="entry name" value="Glutaredoxin"/>
    <property type="match status" value="1"/>
</dbReference>
<dbReference type="GO" id="GO:0005737">
    <property type="term" value="C:cytoplasm"/>
    <property type="evidence" value="ECO:0007669"/>
    <property type="project" value="TreeGrafter"/>
</dbReference>
<evidence type="ECO:0000256" key="9">
    <source>
        <dbReference type="PIRSR" id="PIRSR000077-4"/>
    </source>
</evidence>
<dbReference type="PROSITE" id="PS00194">
    <property type="entry name" value="THIOREDOXIN_1"/>
    <property type="match status" value="1"/>
</dbReference>
<feature type="disulfide bond" description="Redox-active" evidence="9">
    <location>
        <begin position="34"/>
        <end position="37"/>
    </location>
</feature>
<sequence length="109" mass="12213">MALVHYEGGKTRDDLIEEVSKSEYALVDFFATWCGPCRALGPVLEEMQSEVDYNIIKVDIDSYQELAAIYGVRSIPTLIVFKGPNVLETFIGGRDKETLKKEVARIIGK</sequence>
<keyword evidence="12" id="KW-1185">Reference proteome</keyword>
<keyword evidence="4 9" id="KW-1015">Disulfide bond</keyword>
<evidence type="ECO:0000256" key="1">
    <source>
        <dbReference type="ARBA" id="ARBA00008987"/>
    </source>
</evidence>
<proteinExistence type="inferred from homology"/>
<name>A0A6I8M6L9_9FUSO</name>
<feature type="active site" description="Nucleophile" evidence="8">
    <location>
        <position position="37"/>
    </location>
</feature>
<feature type="domain" description="Thioredoxin" evidence="10">
    <location>
        <begin position="1"/>
        <end position="108"/>
    </location>
</feature>
<evidence type="ECO:0000259" key="10">
    <source>
        <dbReference type="PROSITE" id="PS51352"/>
    </source>
</evidence>
<dbReference type="InterPro" id="IPR005746">
    <property type="entry name" value="Thioredoxin"/>
</dbReference>
<dbReference type="AlphaFoldDB" id="A0A6I8M6L9"/>
<evidence type="ECO:0000256" key="5">
    <source>
        <dbReference type="ARBA" id="ARBA00023284"/>
    </source>
</evidence>
<feature type="site" description="Contributes to redox potential value" evidence="8">
    <location>
        <position position="35"/>
    </location>
</feature>
<feature type="site" description="Deprotonates C-terminal active site Cys" evidence="8">
    <location>
        <position position="28"/>
    </location>
</feature>
<accession>A0A6I8M6L9</accession>
<dbReference type="Proteomes" id="UP000419017">
    <property type="component" value="Unassembled WGS sequence"/>
</dbReference>
<dbReference type="GO" id="GO:0015035">
    <property type="term" value="F:protein-disulfide reductase activity"/>
    <property type="evidence" value="ECO:0007669"/>
    <property type="project" value="UniProtKB-UniRule"/>
</dbReference>
<dbReference type="InterPro" id="IPR017937">
    <property type="entry name" value="Thioredoxin_CS"/>
</dbReference>
<comment type="similarity">
    <text evidence="1 7">Belongs to the thioredoxin family.</text>
</comment>
<dbReference type="PRINTS" id="PR00421">
    <property type="entry name" value="THIOREDOXIN"/>
</dbReference>
<evidence type="ECO:0000313" key="11">
    <source>
        <dbReference type="EMBL" id="VWL85024.1"/>
    </source>
</evidence>
<dbReference type="PROSITE" id="PS51352">
    <property type="entry name" value="THIOREDOXIN_2"/>
    <property type="match status" value="1"/>
</dbReference>
<evidence type="ECO:0000256" key="7">
    <source>
        <dbReference type="PIRNR" id="PIRNR000077"/>
    </source>
</evidence>
<feature type="active site" description="Nucleophile" evidence="8">
    <location>
        <position position="34"/>
    </location>
</feature>
<keyword evidence="2" id="KW-0813">Transport</keyword>
<evidence type="ECO:0000256" key="8">
    <source>
        <dbReference type="PIRSR" id="PIRSR000077-1"/>
    </source>
</evidence>
<keyword evidence="3" id="KW-0249">Electron transport</keyword>
<dbReference type="PIRSF" id="PIRSF000077">
    <property type="entry name" value="Thioredoxin"/>
    <property type="match status" value="1"/>
</dbReference>
<dbReference type="RefSeq" id="WP_156683056.1">
    <property type="nucleotide sequence ID" value="NZ_CABWIB010000001.1"/>
</dbReference>
<dbReference type="PANTHER" id="PTHR45663">
    <property type="entry name" value="GEO12009P1"/>
    <property type="match status" value="1"/>
</dbReference>
<evidence type="ECO:0000256" key="2">
    <source>
        <dbReference type="ARBA" id="ARBA00022448"/>
    </source>
</evidence>
<dbReference type="NCBIfam" id="TIGR01068">
    <property type="entry name" value="thioredoxin"/>
    <property type="match status" value="1"/>
</dbReference>
<dbReference type="CDD" id="cd02947">
    <property type="entry name" value="TRX_family"/>
    <property type="match status" value="1"/>
</dbReference>
<dbReference type="InterPro" id="IPR036249">
    <property type="entry name" value="Thioredoxin-like_sf"/>
</dbReference>
<dbReference type="PANTHER" id="PTHR45663:SF11">
    <property type="entry name" value="GEO12009P1"/>
    <property type="match status" value="1"/>
</dbReference>
<evidence type="ECO:0000313" key="12">
    <source>
        <dbReference type="Proteomes" id="UP000419017"/>
    </source>
</evidence>
<dbReference type="EMBL" id="CABWIB010000001">
    <property type="protein sequence ID" value="VWL85024.1"/>
    <property type="molecule type" value="Genomic_DNA"/>
</dbReference>
<protein>
    <recommendedName>
        <fullName evidence="6 7">Thioredoxin</fullName>
    </recommendedName>
</protein>
<feature type="site" description="Contributes to redox potential value" evidence="8">
    <location>
        <position position="36"/>
    </location>
</feature>
<organism evidence="11 12">
    <name type="scientific">Oceanivirga miroungae</name>
    <dbReference type="NCBI Taxonomy" id="1130046"/>
    <lineage>
        <taxon>Bacteria</taxon>
        <taxon>Fusobacteriati</taxon>
        <taxon>Fusobacteriota</taxon>
        <taxon>Fusobacteriia</taxon>
        <taxon>Fusobacteriales</taxon>
        <taxon>Leptotrichiaceae</taxon>
        <taxon>Oceanivirga</taxon>
    </lineage>
</organism>
<evidence type="ECO:0000256" key="3">
    <source>
        <dbReference type="ARBA" id="ARBA00022982"/>
    </source>
</evidence>
<reference evidence="11 12" key="1">
    <citation type="submission" date="2019-10" db="EMBL/GenBank/DDBJ databases">
        <authorList>
            <person name="Blom J."/>
        </authorList>
    </citation>
    <scope>NUCLEOTIDE SEQUENCE [LARGE SCALE GENOMIC DNA]</scope>
    <source>
        <strain evidence="11 12">ES3154-GLU</strain>
    </source>
</reference>
<evidence type="ECO:0000256" key="6">
    <source>
        <dbReference type="NCBIfam" id="TIGR01068"/>
    </source>
</evidence>
<dbReference type="Pfam" id="PF00085">
    <property type="entry name" value="Thioredoxin"/>
    <property type="match status" value="1"/>
</dbReference>
<dbReference type="InterPro" id="IPR013766">
    <property type="entry name" value="Thioredoxin_domain"/>
</dbReference>